<evidence type="ECO:0000256" key="4">
    <source>
        <dbReference type="ARBA" id="ARBA00022771"/>
    </source>
</evidence>
<evidence type="ECO:0000256" key="1">
    <source>
        <dbReference type="ARBA" id="ARBA00004123"/>
    </source>
</evidence>
<dbReference type="GO" id="GO:0008270">
    <property type="term" value="F:zinc ion binding"/>
    <property type="evidence" value="ECO:0007669"/>
    <property type="project" value="UniProtKB-KW"/>
</dbReference>
<dbReference type="Pfam" id="PF00096">
    <property type="entry name" value="zf-C2H2"/>
    <property type="match status" value="1"/>
</dbReference>
<sequence>MSVLRRHKAVHLAPEERQWFACTHCEKKYILKINLEHHIEDNHNDSRSEDALQNFHKCSICGYQTRLMSSFERHQKTHLAREEREMFPCSYCDKKYVSKGSLESHLGNNHIDSRKYGERSKRHVYSLRYIDANSNYALE</sequence>
<evidence type="ECO:0000313" key="10">
    <source>
        <dbReference type="RefSeq" id="XP_030752687.1"/>
    </source>
</evidence>
<gene>
    <name evidence="10" type="primary">LOC115879818</name>
</gene>
<evidence type="ECO:0000256" key="2">
    <source>
        <dbReference type="ARBA" id="ARBA00022723"/>
    </source>
</evidence>
<organism evidence="9 10">
    <name type="scientific">Sitophilus oryzae</name>
    <name type="common">Rice weevil</name>
    <name type="synonym">Curculio oryzae</name>
    <dbReference type="NCBI Taxonomy" id="7048"/>
    <lineage>
        <taxon>Eukaryota</taxon>
        <taxon>Metazoa</taxon>
        <taxon>Ecdysozoa</taxon>
        <taxon>Arthropoda</taxon>
        <taxon>Hexapoda</taxon>
        <taxon>Insecta</taxon>
        <taxon>Pterygota</taxon>
        <taxon>Neoptera</taxon>
        <taxon>Endopterygota</taxon>
        <taxon>Coleoptera</taxon>
        <taxon>Polyphaga</taxon>
        <taxon>Cucujiformia</taxon>
        <taxon>Curculionidae</taxon>
        <taxon>Dryophthorinae</taxon>
        <taxon>Sitophilus</taxon>
    </lineage>
</organism>
<dbReference type="SUPFAM" id="SSF57667">
    <property type="entry name" value="beta-beta-alpha zinc fingers"/>
    <property type="match status" value="1"/>
</dbReference>
<evidence type="ECO:0000256" key="5">
    <source>
        <dbReference type="ARBA" id="ARBA00022833"/>
    </source>
</evidence>
<dbReference type="RefSeq" id="XP_030752687.1">
    <property type="nucleotide sequence ID" value="XM_030896827.1"/>
</dbReference>
<keyword evidence="6" id="KW-0539">Nucleus</keyword>
<feature type="domain" description="C2H2-type" evidence="8">
    <location>
        <begin position="56"/>
        <end position="83"/>
    </location>
</feature>
<protein>
    <submittedName>
        <fullName evidence="10">PR domain zinc finger protein 5-like</fullName>
    </submittedName>
</protein>
<keyword evidence="2" id="KW-0479">Metal-binding</keyword>
<accession>A0A6J2XMV4</accession>
<dbReference type="PROSITE" id="PS50157">
    <property type="entry name" value="ZINC_FINGER_C2H2_2"/>
    <property type="match status" value="3"/>
</dbReference>
<evidence type="ECO:0000259" key="8">
    <source>
        <dbReference type="PROSITE" id="PS50157"/>
    </source>
</evidence>
<dbReference type="SMART" id="SM00355">
    <property type="entry name" value="ZnF_C2H2"/>
    <property type="match status" value="3"/>
</dbReference>
<keyword evidence="9" id="KW-1185">Reference proteome</keyword>
<dbReference type="InterPro" id="IPR036236">
    <property type="entry name" value="Znf_C2H2_sf"/>
</dbReference>
<keyword evidence="5" id="KW-0862">Zinc</keyword>
<dbReference type="InParanoid" id="A0A6J2XMV4"/>
<evidence type="ECO:0000256" key="6">
    <source>
        <dbReference type="ARBA" id="ARBA00023242"/>
    </source>
</evidence>
<name>A0A6J2XMV4_SITOR</name>
<feature type="domain" description="C2H2-type" evidence="8">
    <location>
        <begin position="20"/>
        <end position="48"/>
    </location>
</feature>
<comment type="subcellular location">
    <subcellularLocation>
        <location evidence="1">Nucleus</location>
    </subcellularLocation>
</comment>
<evidence type="ECO:0000313" key="9">
    <source>
        <dbReference type="Proteomes" id="UP000504635"/>
    </source>
</evidence>
<reference evidence="10" key="1">
    <citation type="submission" date="2025-08" db="UniProtKB">
        <authorList>
            <consortium name="RefSeq"/>
        </authorList>
    </citation>
    <scope>IDENTIFICATION</scope>
    <source>
        <tissue evidence="10">Gonads</tissue>
    </source>
</reference>
<dbReference type="Gene3D" id="3.30.160.60">
    <property type="entry name" value="Classic Zinc Finger"/>
    <property type="match status" value="2"/>
</dbReference>
<evidence type="ECO:0000256" key="3">
    <source>
        <dbReference type="ARBA" id="ARBA00022737"/>
    </source>
</evidence>
<dbReference type="InterPro" id="IPR050888">
    <property type="entry name" value="ZnF_C2H2-type_TF"/>
</dbReference>
<proteinExistence type="predicted"/>
<dbReference type="PROSITE" id="PS00028">
    <property type="entry name" value="ZINC_FINGER_C2H2_1"/>
    <property type="match status" value="2"/>
</dbReference>
<dbReference type="PANTHER" id="PTHR24406">
    <property type="entry name" value="TRANSCRIPTIONAL REPRESSOR CTCFL-RELATED"/>
    <property type="match status" value="1"/>
</dbReference>
<feature type="domain" description="C2H2-type" evidence="8">
    <location>
        <begin position="87"/>
        <end position="115"/>
    </location>
</feature>
<dbReference type="KEGG" id="soy:115879818"/>
<dbReference type="OrthoDB" id="3561125at2759"/>
<evidence type="ECO:0000256" key="7">
    <source>
        <dbReference type="PROSITE-ProRule" id="PRU00042"/>
    </source>
</evidence>
<dbReference type="InterPro" id="IPR013087">
    <property type="entry name" value="Znf_C2H2_type"/>
</dbReference>
<dbReference type="GeneID" id="115879818"/>
<dbReference type="Proteomes" id="UP000504635">
    <property type="component" value="Unplaced"/>
</dbReference>
<keyword evidence="4 7" id="KW-0863">Zinc-finger</keyword>
<keyword evidence="3" id="KW-0677">Repeat</keyword>
<dbReference type="GO" id="GO:0005634">
    <property type="term" value="C:nucleus"/>
    <property type="evidence" value="ECO:0007669"/>
    <property type="project" value="UniProtKB-SubCell"/>
</dbReference>
<dbReference type="AlphaFoldDB" id="A0A6J2XMV4"/>